<dbReference type="EMBL" id="UGVC01000001">
    <property type="protein sequence ID" value="SUD90038.1"/>
    <property type="molecule type" value="Genomic_DNA"/>
</dbReference>
<evidence type="ECO:0000313" key="2">
    <source>
        <dbReference type="Proteomes" id="UP000254123"/>
    </source>
</evidence>
<keyword evidence="2" id="KW-1185">Reference proteome</keyword>
<dbReference type="Proteomes" id="UP000254123">
    <property type="component" value="Unassembled WGS sequence"/>
</dbReference>
<gene>
    <name evidence="1" type="ORF">NCTC10526_00353</name>
</gene>
<proteinExistence type="predicted"/>
<reference evidence="1 2" key="1">
    <citation type="submission" date="2018-06" db="EMBL/GenBank/DDBJ databases">
        <authorList>
            <consortium name="Pathogen Informatics"/>
            <person name="Doyle S."/>
        </authorList>
    </citation>
    <scope>NUCLEOTIDE SEQUENCE [LARGE SCALE GENOMIC DNA]</scope>
    <source>
        <strain evidence="1 2">NCTC10526</strain>
    </source>
</reference>
<sequence>MSAVLELYKDITVIYSSCPQVTSIRLFSQSFVLSLFTAISLVSVQQASASSYQQVYDVVFHEGLQPEVTADNIDSEIQQELAVYQSGRLPMYQVTASKFNKALREQLATRSEQTLNDKVDYYHRLDKLVHSNGICMAGTWQITEAGKNSEGQAYTGIFAKDAQSLFIGRLSVALSDTKQGEYQAFGMAGKIFGTNNPKQNVTTESFFVADVLTGAKRDSVYEAPMTNKPKVGFRFGVLSLGLKVGPIFSKADKNAGMRPVTGIAKMGLTTDAKVVSPKYMMLSPIKPAGYQLSPGIDFRQEFMLKPEETAKGVTRDFEIYVSDTATKPEDSGWQHIGYIKADKTAVTYGCDRQLHFAHPKVS</sequence>
<dbReference type="AlphaFoldDB" id="A0A379LHM4"/>
<organism evidence="1 2">
    <name type="scientific">Psychrobacter phenylpyruvicus</name>
    <dbReference type="NCBI Taxonomy" id="29432"/>
    <lineage>
        <taxon>Bacteria</taxon>
        <taxon>Pseudomonadati</taxon>
        <taxon>Pseudomonadota</taxon>
        <taxon>Gammaproteobacteria</taxon>
        <taxon>Moraxellales</taxon>
        <taxon>Moraxellaceae</taxon>
        <taxon>Psychrobacter</taxon>
    </lineage>
</organism>
<evidence type="ECO:0000313" key="1">
    <source>
        <dbReference type="EMBL" id="SUD90038.1"/>
    </source>
</evidence>
<accession>A0A379LHM4</accession>
<protein>
    <submittedName>
        <fullName evidence="1">Uncharacterized protein</fullName>
    </submittedName>
</protein>
<name>A0A379LHM4_9GAMM</name>